<dbReference type="Pfam" id="PF26016">
    <property type="entry name" value="ExoI_C"/>
    <property type="match status" value="1"/>
</dbReference>
<dbReference type="InterPro" id="IPR012337">
    <property type="entry name" value="RNaseH-like_sf"/>
</dbReference>
<sequence>MFRNINGGGGTPQAHRDRDRRLCERVRNADPLQLSGTPGRSRIILPELLFRYRARNFPATLNADEQQRWRDFCRQRLTRPEHGAPNTLASFEAALNDALPVATERQRKGLEEWREYARQLRQRYAL</sequence>
<evidence type="ECO:0000313" key="3">
    <source>
        <dbReference type="Proteomes" id="UP000291334"/>
    </source>
</evidence>
<dbReference type="SUPFAM" id="SSF53098">
    <property type="entry name" value="Ribonuclease H-like"/>
    <property type="match status" value="1"/>
</dbReference>
<gene>
    <name evidence="2" type="ORF">DNK34_22375</name>
</gene>
<accession>A0ABY1Z0G0</accession>
<feature type="domain" description="ExoI C-terminal" evidence="1">
    <location>
        <begin position="1"/>
        <end position="121"/>
    </location>
</feature>
<dbReference type="Proteomes" id="UP000291334">
    <property type="component" value="Unassembled WGS sequence"/>
</dbReference>
<name>A0ABY1Z0G0_9GAMM</name>
<dbReference type="EMBL" id="QJUM01000035">
    <property type="protein sequence ID" value="TBV00872.1"/>
    <property type="molecule type" value="Genomic_DNA"/>
</dbReference>
<dbReference type="Gene3D" id="1.20.1280.70">
    <property type="entry name" value="Exonuclease ExoI, domain 3"/>
    <property type="match status" value="1"/>
</dbReference>
<protein>
    <recommendedName>
        <fullName evidence="1">ExoI C-terminal domain-containing protein</fullName>
    </recommendedName>
</protein>
<dbReference type="InterPro" id="IPR058561">
    <property type="entry name" value="Exonuc_1_C"/>
</dbReference>
<comment type="caution">
    <text evidence="2">The sequence shown here is derived from an EMBL/GenBank/DDBJ whole genome shotgun (WGS) entry which is preliminary data.</text>
</comment>
<reference evidence="2 3" key="1">
    <citation type="submission" date="2018-06" db="EMBL/GenBank/DDBJ databases">
        <title>Three novel Pseudomonas species isolated from symptomatic oak.</title>
        <authorList>
            <person name="Bueno-Gonzalez V."/>
            <person name="Brady C."/>
        </authorList>
    </citation>
    <scope>NUCLEOTIDE SEQUENCE [LARGE SCALE GENOMIC DNA]</scope>
    <source>
        <strain evidence="2 3">P26B</strain>
    </source>
</reference>
<evidence type="ECO:0000259" key="1">
    <source>
        <dbReference type="PROSITE" id="PS51785"/>
    </source>
</evidence>
<organism evidence="2 3">
    <name type="scientific">Phytopseudomonas dryadis</name>
    <dbReference type="NCBI Taxonomy" id="2487520"/>
    <lineage>
        <taxon>Bacteria</taxon>
        <taxon>Pseudomonadati</taxon>
        <taxon>Pseudomonadota</taxon>
        <taxon>Gammaproteobacteria</taxon>
        <taxon>Pseudomonadales</taxon>
        <taxon>Pseudomonadaceae</taxon>
        <taxon>Phytopseudomonas</taxon>
    </lineage>
</organism>
<dbReference type="PROSITE" id="PS51785">
    <property type="entry name" value="EXOI_C"/>
    <property type="match status" value="1"/>
</dbReference>
<keyword evidence="3" id="KW-1185">Reference proteome</keyword>
<dbReference type="Gene3D" id="1.10.287.1240">
    <property type="match status" value="1"/>
</dbReference>
<evidence type="ECO:0000313" key="2">
    <source>
        <dbReference type="EMBL" id="TBV00872.1"/>
    </source>
</evidence>
<proteinExistence type="predicted"/>